<keyword evidence="7 10" id="KW-1133">Transmembrane helix</keyword>
<proteinExistence type="predicted"/>
<evidence type="ECO:0000256" key="1">
    <source>
        <dbReference type="ARBA" id="ARBA00004377"/>
    </source>
</evidence>
<dbReference type="AlphaFoldDB" id="A0A381R8I6"/>
<keyword evidence="3" id="KW-1003">Cell membrane</keyword>
<feature type="transmembrane region" description="Helical" evidence="10">
    <location>
        <begin position="20"/>
        <end position="43"/>
    </location>
</feature>
<reference evidence="11" key="1">
    <citation type="submission" date="2018-05" db="EMBL/GenBank/DDBJ databases">
        <authorList>
            <person name="Lanie J.A."/>
            <person name="Ng W.-L."/>
            <person name="Kazmierczak K.M."/>
            <person name="Andrzejewski T.M."/>
            <person name="Davidsen T.M."/>
            <person name="Wayne K.J."/>
            <person name="Tettelin H."/>
            <person name="Glass J.I."/>
            <person name="Rusch D."/>
            <person name="Podicherti R."/>
            <person name="Tsui H.-C.T."/>
            <person name="Winkler M.E."/>
        </authorList>
    </citation>
    <scope>NUCLEOTIDE SEQUENCE</scope>
</reference>
<keyword evidence="2" id="KW-0813">Transport</keyword>
<keyword evidence="5 10" id="KW-0812">Transmembrane</keyword>
<keyword evidence="8 10" id="KW-0472">Membrane</keyword>
<keyword evidence="6" id="KW-0201">Cytochrome c-type biogenesis</keyword>
<evidence type="ECO:0000256" key="10">
    <source>
        <dbReference type="SAM" id="Phobius"/>
    </source>
</evidence>
<evidence type="ECO:0000256" key="2">
    <source>
        <dbReference type="ARBA" id="ARBA00022448"/>
    </source>
</evidence>
<evidence type="ECO:0000256" key="9">
    <source>
        <dbReference type="ARBA" id="ARBA00032938"/>
    </source>
</evidence>
<protein>
    <recommendedName>
        <fullName evidence="9">Cytochrome c-type biogenesis protein CcmD</fullName>
    </recommendedName>
</protein>
<evidence type="ECO:0000256" key="3">
    <source>
        <dbReference type="ARBA" id="ARBA00022475"/>
    </source>
</evidence>
<evidence type="ECO:0000256" key="5">
    <source>
        <dbReference type="ARBA" id="ARBA00022692"/>
    </source>
</evidence>
<dbReference type="EMBL" id="UINC01001749">
    <property type="protein sequence ID" value="SUZ87992.1"/>
    <property type="molecule type" value="Genomic_DNA"/>
</dbReference>
<dbReference type="GO" id="GO:1903607">
    <property type="term" value="P:cytochrome c biosynthetic process"/>
    <property type="evidence" value="ECO:0007669"/>
    <property type="project" value="TreeGrafter"/>
</dbReference>
<evidence type="ECO:0000256" key="7">
    <source>
        <dbReference type="ARBA" id="ARBA00022989"/>
    </source>
</evidence>
<dbReference type="GO" id="GO:0005886">
    <property type="term" value="C:plasma membrane"/>
    <property type="evidence" value="ECO:0007669"/>
    <property type="project" value="UniProtKB-SubCell"/>
</dbReference>
<accession>A0A381R8I6</accession>
<name>A0A381R8I6_9ZZZZ</name>
<sequence>MFDLIQFSSVGEFLNMGGYAFNVWLVYALFALFFSVNLTYPLIRKRQIVLEQKRRLILNKEIVPQNEDNNEVENLTFRVGEGT</sequence>
<evidence type="ECO:0000256" key="4">
    <source>
        <dbReference type="ARBA" id="ARBA00022519"/>
    </source>
</evidence>
<organism evidence="11">
    <name type="scientific">marine metagenome</name>
    <dbReference type="NCBI Taxonomy" id="408172"/>
    <lineage>
        <taxon>unclassified sequences</taxon>
        <taxon>metagenomes</taxon>
        <taxon>ecological metagenomes</taxon>
    </lineage>
</organism>
<dbReference type="PANTHER" id="PTHR37531">
    <property type="entry name" value="HEME EXPORTER PROTEIN D"/>
    <property type="match status" value="1"/>
</dbReference>
<dbReference type="PANTHER" id="PTHR37531:SF1">
    <property type="entry name" value="HEME EXPORTER PROTEIN D"/>
    <property type="match status" value="1"/>
</dbReference>
<dbReference type="GO" id="GO:0017004">
    <property type="term" value="P:cytochrome complex assembly"/>
    <property type="evidence" value="ECO:0007669"/>
    <property type="project" value="UniProtKB-KW"/>
</dbReference>
<evidence type="ECO:0000256" key="6">
    <source>
        <dbReference type="ARBA" id="ARBA00022748"/>
    </source>
</evidence>
<evidence type="ECO:0000256" key="8">
    <source>
        <dbReference type="ARBA" id="ARBA00023136"/>
    </source>
</evidence>
<comment type="subcellular location">
    <subcellularLocation>
        <location evidence="1">Cell inner membrane</location>
        <topology evidence="1">Single-pass membrane protein</topology>
    </subcellularLocation>
</comment>
<dbReference type="InterPro" id="IPR007078">
    <property type="entry name" value="Haem_export_protD_CcmD"/>
</dbReference>
<dbReference type="NCBIfam" id="TIGR03141">
    <property type="entry name" value="cytochro_ccmD"/>
    <property type="match status" value="1"/>
</dbReference>
<keyword evidence="4" id="KW-0997">Cell inner membrane</keyword>
<dbReference type="InterPro" id="IPR052075">
    <property type="entry name" value="Heme_exporter_D"/>
</dbReference>
<evidence type="ECO:0000313" key="11">
    <source>
        <dbReference type="EMBL" id="SUZ87992.1"/>
    </source>
</evidence>
<gene>
    <name evidence="11" type="ORF">METZ01_LOCUS40846</name>
</gene>
<dbReference type="GO" id="GO:0015886">
    <property type="term" value="P:heme transport"/>
    <property type="evidence" value="ECO:0007669"/>
    <property type="project" value="InterPro"/>
</dbReference>
<dbReference type="Pfam" id="PF04995">
    <property type="entry name" value="CcmD"/>
    <property type="match status" value="1"/>
</dbReference>